<evidence type="ECO:0000256" key="4">
    <source>
        <dbReference type="SAM" id="MobiDB-lite"/>
    </source>
</evidence>
<dbReference type="EMBL" id="OZ019899">
    <property type="protein sequence ID" value="CAK9231185.1"/>
    <property type="molecule type" value="Genomic_DNA"/>
</dbReference>
<dbReference type="InterPro" id="IPR015943">
    <property type="entry name" value="WD40/YVTN_repeat-like_dom_sf"/>
</dbReference>
<dbReference type="Gene3D" id="2.130.10.10">
    <property type="entry name" value="YVTN repeat-like/Quinoprotein amine dehydrogenase"/>
    <property type="match status" value="3"/>
</dbReference>
<keyword evidence="1 3" id="KW-0853">WD repeat</keyword>
<feature type="compositionally biased region" description="Polar residues" evidence="4">
    <location>
        <begin position="92"/>
        <end position="102"/>
    </location>
</feature>
<dbReference type="PANTHER" id="PTHR22838:SF4">
    <property type="entry name" value="WD REPEAT-CONTAINING PROTEIN 13"/>
    <property type="match status" value="1"/>
</dbReference>
<evidence type="ECO:0000313" key="6">
    <source>
        <dbReference type="Proteomes" id="UP001497512"/>
    </source>
</evidence>
<feature type="region of interest" description="Disordered" evidence="4">
    <location>
        <begin position="1"/>
        <end position="21"/>
    </location>
</feature>
<organism evidence="5 6">
    <name type="scientific">Sphagnum troendelagicum</name>
    <dbReference type="NCBI Taxonomy" id="128251"/>
    <lineage>
        <taxon>Eukaryota</taxon>
        <taxon>Viridiplantae</taxon>
        <taxon>Streptophyta</taxon>
        <taxon>Embryophyta</taxon>
        <taxon>Bryophyta</taxon>
        <taxon>Sphagnophytina</taxon>
        <taxon>Sphagnopsida</taxon>
        <taxon>Sphagnales</taxon>
        <taxon>Sphagnaceae</taxon>
        <taxon>Sphagnum</taxon>
    </lineage>
</organism>
<dbReference type="PROSITE" id="PS00678">
    <property type="entry name" value="WD_REPEATS_1"/>
    <property type="match status" value="1"/>
</dbReference>
<dbReference type="PANTHER" id="PTHR22838">
    <property type="entry name" value="WD REPEAT PROTEIN 26-RELATED"/>
    <property type="match status" value="1"/>
</dbReference>
<dbReference type="PROSITE" id="PS50082">
    <property type="entry name" value="WD_REPEATS_2"/>
    <property type="match status" value="2"/>
</dbReference>
<evidence type="ECO:0000256" key="3">
    <source>
        <dbReference type="PROSITE-ProRule" id="PRU00221"/>
    </source>
</evidence>
<dbReference type="InterPro" id="IPR019775">
    <property type="entry name" value="WD40_repeat_CS"/>
</dbReference>
<name>A0ABP0UV16_9BRYO</name>
<dbReference type="InterPro" id="IPR051350">
    <property type="entry name" value="WD_repeat-ST_regulator"/>
</dbReference>
<dbReference type="SUPFAM" id="SSF50978">
    <property type="entry name" value="WD40 repeat-like"/>
    <property type="match status" value="1"/>
</dbReference>
<dbReference type="PROSITE" id="PS50294">
    <property type="entry name" value="WD_REPEATS_REGION"/>
    <property type="match status" value="2"/>
</dbReference>
<dbReference type="SMART" id="SM00320">
    <property type="entry name" value="WD40"/>
    <property type="match status" value="5"/>
</dbReference>
<proteinExistence type="predicted"/>
<dbReference type="InterPro" id="IPR036322">
    <property type="entry name" value="WD40_repeat_dom_sf"/>
</dbReference>
<keyword evidence="6" id="KW-1185">Reference proteome</keyword>
<sequence>MDSEKNLELYSETSSLPSTSTMSIKPNHVAMVYAALLEPGNGANHPRVAMRRLLLYRKALGGNLLRQGWELNGRGYVAFHKYMQHLKVLDKSQPSSPVSGQGASDRGPWTAYERGSWSSSRGGSTVSESGGSEIPAEPGYSFVGMHCIFDDCKASVNVVKFGHMSSDLLSFAASNGLIMLCYVSQPPRILHHLKGHTKEVTDLDFSLSNHYLSSASMDKSVRVWDVKKGDCLRVIYGSAPQLCVHFHPVNNNFLLVGNGNKEISVFNFSTGRIIQKLSLDSNVTAMDIDHSGHILFAGDAKGCIHSVSLQMHNGDFVMRHSHKTGMTGVHKSSTTTVQFRTFSRLAAGPVLLVASQDGLIRFFGIALRIEGYLSLRCSLQLPPRARNIRASFCPLLSLQHGEFIVSGHEDANVYFYDFTRPKHPCVNKLQGHRVPVVGVAWNHGENLLVSSDCEGVVIVWKRAANGGR</sequence>
<evidence type="ECO:0000256" key="1">
    <source>
        <dbReference type="ARBA" id="ARBA00022574"/>
    </source>
</evidence>
<feature type="compositionally biased region" description="Polar residues" evidence="4">
    <location>
        <begin position="11"/>
        <end position="21"/>
    </location>
</feature>
<evidence type="ECO:0000313" key="5">
    <source>
        <dbReference type="EMBL" id="CAK9231185.1"/>
    </source>
</evidence>
<feature type="compositionally biased region" description="Low complexity" evidence="4">
    <location>
        <begin position="115"/>
        <end position="132"/>
    </location>
</feature>
<keyword evidence="2" id="KW-0677">Repeat</keyword>
<accession>A0ABP0UV16</accession>
<evidence type="ECO:0000256" key="2">
    <source>
        <dbReference type="ARBA" id="ARBA00022737"/>
    </source>
</evidence>
<reference evidence="5" key="1">
    <citation type="submission" date="2024-02" db="EMBL/GenBank/DDBJ databases">
        <authorList>
            <consortium name="ELIXIR-Norway"/>
            <consortium name="Elixir Norway"/>
        </authorList>
    </citation>
    <scope>NUCLEOTIDE SEQUENCE</scope>
</reference>
<dbReference type="Pfam" id="PF00400">
    <property type="entry name" value="WD40"/>
    <property type="match status" value="2"/>
</dbReference>
<protein>
    <recommendedName>
        <fullName evidence="7">WD repeat-containing protein 13</fullName>
    </recommendedName>
</protein>
<feature type="repeat" description="WD" evidence="3">
    <location>
        <begin position="429"/>
        <end position="461"/>
    </location>
</feature>
<dbReference type="InterPro" id="IPR001680">
    <property type="entry name" value="WD40_rpt"/>
</dbReference>
<feature type="repeat" description="WD" evidence="3">
    <location>
        <begin position="193"/>
        <end position="234"/>
    </location>
</feature>
<evidence type="ECO:0008006" key="7">
    <source>
        <dbReference type="Google" id="ProtNLM"/>
    </source>
</evidence>
<gene>
    <name evidence="5" type="ORF">CSSPTR1EN2_LOCUS20364</name>
</gene>
<dbReference type="Proteomes" id="UP001497512">
    <property type="component" value="Chromosome 7"/>
</dbReference>
<feature type="region of interest" description="Disordered" evidence="4">
    <location>
        <begin position="92"/>
        <end position="132"/>
    </location>
</feature>